<name>A0A0N8PR87_9CHLR</name>
<feature type="domain" description="Transposase IS110-like N-terminal" evidence="2">
    <location>
        <begin position="4"/>
        <end position="149"/>
    </location>
</feature>
<dbReference type="InterPro" id="IPR002525">
    <property type="entry name" value="Transp_IS110-like_N"/>
</dbReference>
<dbReference type="Pfam" id="PF02371">
    <property type="entry name" value="Transposase_20"/>
    <property type="match status" value="1"/>
</dbReference>
<dbReference type="GO" id="GO:0003677">
    <property type="term" value="F:DNA binding"/>
    <property type="evidence" value="ECO:0007669"/>
    <property type="project" value="InterPro"/>
</dbReference>
<proteinExistence type="predicted"/>
<evidence type="ECO:0000259" key="3">
    <source>
        <dbReference type="Pfam" id="PF02371"/>
    </source>
</evidence>
<accession>A0A0N8PR87</accession>
<protein>
    <submittedName>
        <fullName evidence="4">Uncharacterized protein</fullName>
    </submittedName>
</protein>
<dbReference type="Proteomes" id="UP000050509">
    <property type="component" value="Unassembled WGS sequence"/>
</dbReference>
<reference evidence="4 5" key="1">
    <citation type="submission" date="2015-09" db="EMBL/GenBank/DDBJ databases">
        <title>Draft genome sequence of Kouleothrix aurantiaca JCM 19913.</title>
        <authorList>
            <person name="Hemp J."/>
        </authorList>
    </citation>
    <scope>NUCLEOTIDE SEQUENCE [LARGE SCALE GENOMIC DNA]</scope>
    <source>
        <strain evidence="4 5">COM-B</strain>
    </source>
</reference>
<comment type="caution">
    <text evidence="4">The sequence shown here is derived from an EMBL/GenBank/DDBJ whole genome shotgun (WGS) entry which is preliminary data.</text>
</comment>
<feature type="domain" description="Transposase IS116/IS110/IS902 C-terminal" evidence="3">
    <location>
        <begin position="193"/>
        <end position="277"/>
    </location>
</feature>
<dbReference type="GO" id="GO:0004803">
    <property type="term" value="F:transposase activity"/>
    <property type="evidence" value="ECO:0007669"/>
    <property type="project" value="InterPro"/>
</dbReference>
<dbReference type="PANTHER" id="PTHR33055:SF3">
    <property type="entry name" value="PUTATIVE TRANSPOSASE FOR IS117-RELATED"/>
    <property type="match status" value="1"/>
</dbReference>
<dbReference type="InterPro" id="IPR003346">
    <property type="entry name" value="Transposase_20"/>
</dbReference>
<sequence>MHILGIDLAKLTFDVTLLREGGDRRHKQFPNTSAGFEQLQQWLRSQHIEHVHACMEATNVYWEALAAFLADAQHIVSVVNPARIKGFAQSQMMRTKTDKQDSRIIALFCLQCQPEAWTLPSAAQRRLRALTRHRDDLLQTRTQLSNRLGDTSDTVVRTSLETVLASVEEQITSVEAQLKQHLKDERDLGEQAALLTAIVGIGTITAAKLLGEFCDIDAYTSAKALAADAGVTPAQHESGTSVRRRTHLSKVGKASVRAALYWPAIVAMRRCEGFKAFAERLAARGKAKGVIIGAVMRKLLHVVYGVLKHKTPFDPNKVLGPTRSST</sequence>
<dbReference type="PANTHER" id="PTHR33055">
    <property type="entry name" value="TRANSPOSASE FOR INSERTION SEQUENCE ELEMENT IS1111A"/>
    <property type="match status" value="1"/>
</dbReference>
<organism evidence="4 5">
    <name type="scientific">Kouleothrix aurantiaca</name>
    <dbReference type="NCBI Taxonomy" id="186479"/>
    <lineage>
        <taxon>Bacteria</taxon>
        <taxon>Bacillati</taxon>
        <taxon>Chloroflexota</taxon>
        <taxon>Chloroflexia</taxon>
        <taxon>Chloroflexales</taxon>
        <taxon>Roseiflexineae</taxon>
        <taxon>Roseiflexaceae</taxon>
        <taxon>Kouleothrix</taxon>
    </lineage>
</organism>
<dbReference type="InterPro" id="IPR047650">
    <property type="entry name" value="Transpos_IS110"/>
</dbReference>
<dbReference type="NCBIfam" id="NF033542">
    <property type="entry name" value="transpos_IS110"/>
    <property type="match status" value="1"/>
</dbReference>
<evidence type="ECO:0000313" key="4">
    <source>
        <dbReference type="EMBL" id="KPV49237.1"/>
    </source>
</evidence>
<gene>
    <name evidence="4" type="ORF">SE17_33770</name>
</gene>
<feature type="coiled-coil region" evidence="1">
    <location>
        <begin position="157"/>
        <end position="184"/>
    </location>
</feature>
<evidence type="ECO:0000256" key="1">
    <source>
        <dbReference type="SAM" id="Coils"/>
    </source>
</evidence>
<keyword evidence="5" id="KW-1185">Reference proteome</keyword>
<evidence type="ECO:0000313" key="5">
    <source>
        <dbReference type="Proteomes" id="UP000050509"/>
    </source>
</evidence>
<evidence type="ECO:0000259" key="2">
    <source>
        <dbReference type="Pfam" id="PF01548"/>
    </source>
</evidence>
<dbReference type="Pfam" id="PF01548">
    <property type="entry name" value="DEDD_Tnp_IS110"/>
    <property type="match status" value="1"/>
</dbReference>
<keyword evidence="1" id="KW-0175">Coiled coil</keyword>
<dbReference type="EMBL" id="LJCR01002103">
    <property type="protein sequence ID" value="KPV49237.1"/>
    <property type="molecule type" value="Genomic_DNA"/>
</dbReference>
<dbReference type="GO" id="GO:0006313">
    <property type="term" value="P:DNA transposition"/>
    <property type="evidence" value="ECO:0007669"/>
    <property type="project" value="InterPro"/>
</dbReference>
<dbReference type="AlphaFoldDB" id="A0A0N8PR87"/>
<dbReference type="PATRIC" id="fig|186479.3.peg.3979"/>